<dbReference type="OrthoDB" id="2126698at2759"/>
<feature type="transmembrane region" description="Helical" evidence="6">
    <location>
        <begin position="225"/>
        <end position="249"/>
    </location>
</feature>
<dbReference type="NCBIfam" id="TIGR00797">
    <property type="entry name" value="matE"/>
    <property type="match status" value="1"/>
</dbReference>
<comment type="similarity">
    <text evidence="2 6">Belongs to the multi antimicrobial extrusion (MATE) (TC 2.A.66.1) family.</text>
</comment>
<dbReference type="GO" id="GO:1990961">
    <property type="term" value="P:xenobiotic detoxification by transmembrane export across the plasma membrane"/>
    <property type="evidence" value="ECO:0007669"/>
    <property type="project" value="InterPro"/>
</dbReference>
<dbReference type="Pfam" id="PF01554">
    <property type="entry name" value="MatE"/>
    <property type="match status" value="2"/>
</dbReference>
<dbReference type="InterPro" id="IPR045069">
    <property type="entry name" value="MATE_euk"/>
</dbReference>
<dbReference type="OMA" id="WEGMICG"/>
<gene>
    <name evidence="8" type="primary">LOC104606525</name>
</gene>
<feature type="transmembrane region" description="Helical" evidence="6">
    <location>
        <begin position="386"/>
        <end position="403"/>
    </location>
</feature>
<feature type="transmembrane region" description="Helical" evidence="6">
    <location>
        <begin position="270"/>
        <end position="291"/>
    </location>
</feature>
<evidence type="ECO:0000256" key="3">
    <source>
        <dbReference type="ARBA" id="ARBA00022692"/>
    </source>
</evidence>
<feature type="transmembrane region" description="Helical" evidence="6">
    <location>
        <begin position="452"/>
        <end position="474"/>
    </location>
</feature>
<evidence type="ECO:0000256" key="5">
    <source>
        <dbReference type="ARBA" id="ARBA00023136"/>
    </source>
</evidence>
<evidence type="ECO:0000256" key="2">
    <source>
        <dbReference type="ARBA" id="ARBA00010199"/>
    </source>
</evidence>
<evidence type="ECO:0000313" key="8">
    <source>
        <dbReference type="RefSeq" id="XP_010270081.1"/>
    </source>
</evidence>
<dbReference type="InterPro" id="IPR002528">
    <property type="entry name" value="MATE_fam"/>
</dbReference>
<dbReference type="GeneID" id="104606525"/>
<evidence type="ECO:0000313" key="7">
    <source>
        <dbReference type="Proteomes" id="UP000189703"/>
    </source>
</evidence>
<dbReference type="InParanoid" id="A0A1U8AUC5"/>
<dbReference type="eggNOG" id="KOG1347">
    <property type="taxonomic scope" value="Eukaryota"/>
</dbReference>
<feature type="transmembrane region" description="Helical" evidence="6">
    <location>
        <begin position="311"/>
        <end position="332"/>
    </location>
</feature>
<feature type="transmembrane region" description="Helical" evidence="6">
    <location>
        <begin position="423"/>
        <end position="446"/>
    </location>
</feature>
<feature type="transmembrane region" description="Helical" evidence="6">
    <location>
        <begin position="55"/>
        <end position="78"/>
    </location>
</feature>
<keyword evidence="5 6" id="KW-0472">Membrane</keyword>
<keyword evidence="4 6" id="KW-1133">Transmembrane helix</keyword>
<dbReference type="GO" id="GO:0042910">
    <property type="term" value="F:xenobiotic transmembrane transporter activity"/>
    <property type="evidence" value="ECO:0007669"/>
    <property type="project" value="InterPro"/>
</dbReference>
<dbReference type="GO" id="GO:0022857">
    <property type="term" value="F:transmembrane transporter activity"/>
    <property type="evidence" value="ECO:0000318"/>
    <property type="project" value="GO_Central"/>
</dbReference>
<keyword evidence="3 6" id="KW-0812">Transmembrane</keyword>
<dbReference type="CDD" id="cd13132">
    <property type="entry name" value="MATE_eukaryotic"/>
    <property type="match status" value="1"/>
</dbReference>
<sequence length="519" mass="56315">MGYDFFEPSSPLVVYASLPVATKVDTDFSEEQDYHKSRFLTPSEVVEEIKQLCRIAFPMIITGLLIYGKSVISMLFMGRLGKQVLAGGSLSIGFANITGYSVLSGLAMGLEAISSQACGAKQWPLMGLALQRTIVILAMACIPISFLWLKVESILLYCGQDPAIATVASTYLAFSLPDLLFQSFINPLRIYLRTQKITLPLMVSAGFALALHAPINYFLVYHLDLGVRGIALAVSLTDFNLLLALLLYLYFSGIHRKSWQGWSLECIREWAPILSLAIPSCVSVCLEWWWYELMIIFSGLLSNATEAVATMGILIQTTSFVYIFPSSLSLAVSTRVGNELGANRPDRARVSTGVALSCAIFTGFVAMSFTTMMSDAWGRAFTTDEAIISLTAMVMPVLGLCELGNCPQTTGCGVLRGSARPSLAANINLGSFYGVGMPVAMLMGFVMDMGLLGLWMGLLTAQATCALVMVFVLMRADWILQARRASKLITGSNIADKATETDDHDLEGVLSSKMGLVNP</sequence>
<feature type="transmembrane region" description="Helical" evidence="6">
    <location>
        <begin position="163"/>
        <end position="185"/>
    </location>
</feature>
<feature type="transmembrane region" description="Helical" evidence="6">
    <location>
        <begin position="90"/>
        <end position="113"/>
    </location>
</feature>
<feature type="transmembrane region" description="Helical" evidence="6">
    <location>
        <begin position="353"/>
        <end position="374"/>
    </location>
</feature>
<dbReference type="GO" id="GO:0015297">
    <property type="term" value="F:antiporter activity"/>
    <property type="evidence" value="ECO:0007669"/>
    <property type="project" value="InterPro"/>
</dbReference>
<comment type="subcellular location">
    <subcellularLocation>
        <location evidence="1">Membrane</location>
        <topology evidence="1">Multi-pass membrane protein</topology>
    </subcellularLocation>
</comment>
<feature type="transmembrane region" description="Helical" evidence="6">
    <location>
        <begin position="197"/>
        <end position="219"/>
    </location>
</feature>
<dbReference type="PANTHER" id="PTHR11206">
    <property type="entry name" value="MULTIDRUG RESISTANCE PROTEIN"/>
    <property type="match status" value="1"/>
</dbReference>
<name>A0A1U8AUC5_NELNU</name>
<evidence type="ECO:0000256" key="1">
    <source>
        <dbReference type="ARBA" id="ARBA00004141"/>
    </source>
</evidence>
<dbReference type="KEGG" id="nnu:104606525"/>
<dbReference type="Proteomes" id="UP000189703">
    <property type="component" value="Unplaced"/>
</dbReference>
<feature type="transmembrane region" description="Helical" evidence="6">
    <location>
        <begin position="134"/>
        <end position="151"/>
    </location>
</feature>
<dbReference type="AlphaFoldDB" id="A0A1U8AUC5"/>
<keyword evidence="7" id="KW-1185">Reference proteome</keyword>
<dbReference type="RefSeq" id="XP_010270081.1">
    <property type="nucleotide sequence ID" value="XM_010271779.2"/>
</dbReference>
<reference evidence="8" key="1">
    <citation type="submission" date="2025-08" db="UniProtKB">
        <authorList>
            <consortium name="RefSeq"/>
        </authorList>
    </citation>
    <scope>IDENTIFICATION</scope>
</reference>
<proteinExistence type="inferred from homology"/>
<dbReference type="GO" id="GO:0016020">
    <property type="term" value="C:membrane"/>
    <property type="evidence" value="ECO:0000318"/>
    <property type="project" value="GO_Central"/>
</dbReference>
<accession>A0A1U8AUC5</accession>
<organism evidence="7 8">
    <name type="scientific">Nelumbo nucifera</name>
    <name type="common">Sacred lotus</name>
    <dbReference type="NCBI Taxonomy" id="4432"/>
    <lineage>
        <taxon>Eukaryota</taxon>
        <taxon>Viridiplantae</taxon>
        <taxon>Streptophyta</taxon>
        <taxon>Embryophyta</taxon>
        <taxon>Tracheophyta</taxon>
        <taxon>Spermatophyta</taxon>
        <taxon>Magnoliopsida</taxon>
        <taxon>Proteales</taxon>
        <taxon>Nelumbonaceae</taxon>
        <taxon>Nelumbo</taxon>
    </lineage>
</organism>
<evidence type="ECO:0000256" key="6">
    <source>
        <dbReference type="RuleBase" id="RU004914"/>
    </source>
</evidence>
<protein>
    <recommendedName>
        <fullName evidence="6">Protein DETOXIFICATION</fullName>
    </recommendedName>
    <alternativeName>
        <fullName evidence="6">Multidrug and toxic compound extrusion protein</fullName>
    </alternativeName>
</protein>
<evidence type="ECO:0000256" key="4">
    <source>
        <dbReference type="ARBA" id="ARBA00022989"/>
    </source>
</evidence>